<evidence type="ECO:0000256" key="4">
    <source>
        <dbReference type="ARBA" id="ARBA00022737"/>
    </source>
</evidence>
<dbReference type="SMART" id="SM00355">
    <property type="entry name" value="ZnF_C2H2"/>
    <property type="match status" value="8"/>
</dbReference>
<feature type="domain" description="C2H2-type" evidence="13">
    <location>
        <begin position="382"/>
        <end position="409"/>
    </location>
</feature>
<dbReference type="Pfam" id="PF00096">
    <property type="entry name" value="zf-C2H2"/>
    <property type="match status" value="8"/>
</dbReference>
<evidence type="ECO:0000313" key="14">
    <source>
        <dbReference type="Ensembl" id="ENSECRP00000025319.1"/>
    </source>
</evidence>
<dbReference type="InterPro" id="IPR036236">
    <property type="entry name" value="Znf_C2H2_sf"/>
</dbReference>
<name>A0A8C4T3V1_ERPCA</name>
<dbReference type="SUPFAM" id="SSF57667">
    <property type="entry name" value="beta-beta-alpha zinc fingers"/>
    <property type="match status" value="5"/>
</dbReference>
<keyword evidence="3" id="KW-0479">Metal-binding</keyword>
<gene>
    <name evidence="14" type="primary">LOC114643595</name>
</gene>
<evidence type="ECO:0000256" key="12">
    <source>
        <dbReference type="SAM" id="MobiDB-lite"/>
    </source>
</evidence>
<evidence type="ECO:0000259" key="13">
    <source>
        <dbReference type="PROSITE" id="PS50157"/>
    </source>
</evidence>
<dbReference type="GO" id="GO:0000785">
    <property type="term" value="C:chromatin"/>
    <property type="evidence" value="ECO:0007669"/>
    <property type="project" value="TreeGrafter"/>
</dbReference>
<evidence type="ECO:0000313" key="15">
    <source>
        <dbReference type="Proteomes" id="UP000694620"/>
    </source>
</evidence>
<evidence type="ECO:0000256" key="5">
    <source>
        <dbReference type="ARBA" id="ARBA00022771"/>
    </source>
</evidence>
<dbReference type="FunFam" id="3.30.160.60:FF:002343">
    <property type="entry name" value="Zinc finger protein 33A"/>
    <property type="match status" value="1"/>
</dbReference>
<keyword evidence="7" id="KW-0805">Transcription regulation</keyword>
<proteinExistence type="inferred from homology"/>
<organism evidence="14 15">
    <name type="scientific">Erpetoichthys calabaricus</name>
    <name type="common">Rope fish</name>
    <name type="synonym">Calamoichthys calabaricus</name>
    <dbReference type="NCBI Taxonomy" id="27687"/>
    <lineage>
        <taxon>Eukaryota</taxon>
        <taxon>Metazoa</taxon>
        <taxon>Chordata</taxon>
        <taxon>Craniata</taxon>
        <taxon>Vertebrata</taxon>
        <taxon>Euteleostomi</taxon>
        <taxon>Actinopterygii</taxon>
        <taxon>Polypteriformes</taxon>
        <taxon>Polypteridae</taxon>
        <taxon>Erpetoichthys</taxon>
    </lineage>
</organism>
<reference evidence="14" key="2">
    <citation type="submission" date="2025-09" db="UniProtKB">
        <authorList>
            <consortium name="Ensembl"/>
        </authorList>
    </citation>
    <scope>IDENTIFICATION</scope>
</reference>
<feature type="domain" description="C2H2-type" evidence="13">
    <location>
        <begin position="326"/>
        <end position="353"/>
    </location>
</feature>
<dbReference type="PANTHER" id="PTHR14003:SF23">
    <property type="entry name" value="ZINC FINGER PROTEIN 143"/>
    <property type="match status" value="1"/>
</dbReference>
<sequence length="483" mass="55703">MNFVETDAMEERAGFIKEEDCEWDVVQHEQEPVHPKLEGHEFGFAVMKHEHFEQESIRIKVEDYDQMPVFKQDAPLKNESSLSMCSTFKKEMHCSPTTHSFPMDHSSLAREINMAEELGDSAGEQEEQSAREHGKSFLPEEGSGLLCSSTSDESSAHCGIQWDQHSENMKNWMSEPEILKMDSLQCCSLPLVKLTVIDAIKLHQQMHNTNHASLYVCQECGKLFKHNLDSKNQVIQPEEKPYGCSECGKLFAFKCSLQKHRQIHTGEKPHCCTECGKRFSQTGNLKRHSRIHTGEKPYSCSECGRHFSQISNLQTHTRIHTGEKPYCCTECGKRFKHISDLNRHARIHTRVKPYSCSECGRQFSQISNLQTHKRFHTGEKPYCCTECGKRFSQINNLSRHSRVHTGEKPYSCNECGKLFSQISDLNRHLRIHTGEKPYYCSVCNKQFSNSGDLKRHIRIHTGEKPRRQKQEGDVRTCVNLWQH</sequence>
<evidence type="ECO:0000256" key="10">
    <source>
        <dbReference type="ARBA" id="ARBA00023242"/>
    </source>
</evidence>
<dbReference type="AlphaFoldDB" id="A0A8C4T3V1"/>
<dbReference type="GO" id="GO:0000978">
    <property type="term" value="F:RNA polymerase II cis-regulatory region sequence-specific DNA binding"/>
    <property type="evidence" value="ECO:0007669"/>
    <property type="project" value="TreeGrafter"/>
</dbReference>
<dbReference type="GO" id="GO:0005667">
    <property type="term" value="C:transcription regulator complex"/>
    <property type="evidence" value="ECO:0007669"/>
    <property type="project" value="TreeGrafter"/>
</dbReference>
<comment type="subcellular location">
    <subcellularLocation>
        <location evidence="1">Nucleus</location>
    </subcellularLocation>
</comment>
<evidence type="ECO:0000256" key="7">
    <source>
        <dbReference type="ARBA" id="ARBA00023015"/>
    </source>
</evidence>
<feature type="domain" description="C2H2-type" evidence="13">
    <location>
        <begin position="354"/>
        <end position="381"/>
    </location>
</feature>
<keyword evidence="6" id="KW-0862">Zinc</keyword>
<feature type="domain" description="C2H2-type" evidence="13">
    <location>
        <begin position="438"/>
        <end position="465"/>
    </location>
</feature>
<keyword evidence="8" id="KW-0238">DNA-binding</keyword>
<evidence type="ECO:0000256" key="3">
    <source>
        <dbReference type="ARBA" id="ARBA00022723"/>
    </source>
</evidence>
<evidence type="ECO:0000256" key="9">
    <source>
        <dbReference type="ARBA" id="ARBA00023163"/>
    </source>
</evidence>
<dbReference type="PROSITE" id="PS00028">
    <property type="entry name" value="ZINC_FINGER_C2H2_1"/>
    <property type="match status" value="8"/>
</dbReference>
<dbReference type="FunFam" id="3.30.160.60:FF:000017">
    <property type="entry name" value="zinc finger protein 62 homolog"/>
    <property type="match status" value="1"/>
</dbReference>
<accession>A0A8C4T3V1</accession>
<dbReference type="Ensembl" id="ENSECRT00000025860.1">
    <property type="protein sequence ID" value="ENSECRP00000025319.1"/>
    <property type="gene ID" value="ENSECRG00000017129.1"/>
</dbReference>
<dbReference type="GO" id="GO:0031519">
    <property type="term" value="C:PcG protein complex"/>
    <property type="evidence" value="ECO:0007669"/>
    <property type="project" value="TreeGrafter"/>
</dbReference>
<evidence type="ECO:0000256" key="6">
    <source>
        <dbReference type="ARBA" id="ARBA00022833"/>
    </source>
</evidence>
<dbReference type="GeneTree" id="ENSGT01150000286952"/>
<reference evidence="14" key="1">
    <citation type="submission" date="2025-08" db="UniProtKB">
        <authorList>
            <consortium name="Ensembl"/>
        </authorList>
    </citation>
    <scope>IDENTIFICATION</scope>
</reference>
<dbReference type="PANTHER" id="PTHR14003">
    <property type="entry name" value="TRANSCRIPTIONAL REPRESSOR PROTEIN YY"/>
    <property type="match status" value="1"/>
</dbReference>
<keyword evidence="4" id="KW-0677">Repeat</keyword>
<dbReference type="FunFam" id="3.30.160.60:FF:001344">
    <property type="entry name" value="Zinc finger protein 16 like"/>
    <property type="match status" value="1"/>
</dbReference>
<keyword evidence="9" id="KW-0804">Transcription</keyword>
<dbReference type="GeneID" id="114643595"/>
<dbReference type="InterPro" id="IPR013087">
    <property type="entry name" value="Znf_C2H2_type"/>
</dbReference>
<keyword evidence="10" id="KW-0539">Nucleus</keyword>
<dbReference type="RefSeq" id="XP_028647998.1">
    <property type="nucleotide sequence ID" value="XM_028792165.2"/>
</dbReference>
<dbReference type="GO" id="GO:0008270">
    <property type="term" value="F:zinc ion binding"/>
    <property type="evidence" value="ECO:0007669"/>
    <property type="project" value="UniProtKB-KW"/>
</dbReference>
<keyword evidence="15" id="KW-1185">Reference proteome</keyword>
<keyword evidence="5 11" id="KW-0863">Zinc-finger</keyword>
<feature type="domain" description="C2H2-type" evidence="13">
    <location>
        <begin position="410"/>
        <end position="437"/>
    </location>
</feature>
<protein>
    <submittedName>
        <fullName evidence="14">Zinc finger protein 501-like</fullName>
    </submittedName>
</protein>
<feature type="region of interest" description="Disordered" evidence="12">
    <location>
        <begin position="119"/>
        <end position="150"/>
    </location>
</feature>
<feature type="domain" description="C2H2-type" evidence="13">
    <location>
        <begin position="242"/>
        <end position="269"/>
    </location>
</feature>
<evidence type="ECO:0000256" key="1">
    <source>
        <dbReference type="ARBA" id="ARBA00004123"/>
    </source>
</evidence>
<dbReference type="OrthoDB" id="8117402at2759"/>
<evidence type="ECO:0000256" key="2">
    <source>
        <dbReference type="ARBA" id="ARBA00006991"/>
    </source>
</evidence>
<feature type="domain" description="C2H2-type" evidence="13">
    <location>
        <begin position="298"/>
        <end position="325"/>
    </location>
</feature>
<feature type="domain" description="C2H2-type" evidence="13">
    <location>
        <begin position="270"/>
        <end position="297"/>
    </location>
</feature>
<dbReference type="PROSITE" id="PS50157">
    <property type="entry name" value="ZINC_FINGER_C2H2_2"/>
    <property type="match status" value="8"/>
</dbReference>
<evidence type="ECO:0000256" key="8">
    <source>
        <dbReference type="ARBA" id="ARBA00023125"/>
    </source>
</evidence>
<dbReference type="FunFam" id="3.30.160.60:FF:002716">
    <property type="entry name" value="Zinc finger protein 212"/>
    <property type="match status" value="3"/>
</dbReference>
<dbReference type="FunFam" id="3.30.160.60:FF:001155">
    <property type="entry name" value="Zinc finger 30C"/>
    <property type="match status" value="1"/>
</dbReference>
<dbReference type="FunFam" id="3.30.160.60:FF:000733">
    <property type="entry name" value="Zinc finger protein 236 variant"/>
    <property type="match status" value="1"/>
</dbReference>
<dbReference type="Gene3D" id="3.30.160.60">
    <property type="entry name" value="Classic Zinc Finger"/>
    <property type="match status" value="8"/>
</dbReference>
<comment type="similarity">
    <text evidence="2">Belongs to the krueppel C2H2-type zinc-finger protein family.</text>
</comment>
<evidence type="ECO:0000256" key="11">
    <source>
        <dbReference type="PROSITE-ProRule" id="PRU00042"/>
    </source>
</evidence>
<dbReference type="Proteomes" id="UP000694620">
    <property type="component" value="Unassembled WGS sequence"/>
</dbReference>
<dbReference type="GO" id="GO:0000981">
    <property type="term" value="F:DNA-binding transcription factor activity, RNA polymerase II-specific"/>
    <property type="evidence" value="ECO:0007669"/>
    <property type="project" value="TreeGrafter"/>
</dbReference>